<sequence length="344" mass="39798">MDYEPPFLETYKTLLQQNIEDSSNTNNNNNSLLLVENFDDEEEIELPLIDLKRLNDEREKCMEEISDAARRWGFFQIVNHGISNDLLGMMLFEQMKLFYQPFVKKSSHNFLGNLSPRTYRWGNPSATNLRQLLWSEAFHFPISDISMMDNDHKSLRSSIEAFVAAVTPLAQCLAEILACKVNMMIKSKNYFRENCFPESSIIRLNRYPPCPKKLSSKLYGLMPHCDSSFLSIVYQDHVGGLELLKDGKWVRVKPIPGALVVNIGDLYQALSNGIYKSIKHRVVVSQKEERYSMAFFYCPSQEALIQSHSKPAIYRTFTFREYREQNEKAVKQTGDKVGLSRFLL</sequence>
<protein>
    <recommendedName>
        <fullName evidence="4">Fe2OG dioxygenase domain-containing protein</fullName>
    </recommendedName>
</protein>
<organism evidence="5 6">
    <name type="scientific">Stylosanthes scabra</name>
    <dbReference type="NCBI Taxonomy" id="79078"/>
    <lineage>
        <taxon>Eukaryota</taxon>
        <taxon>Viridiplantae</taxon>
        <taxon>Streptophyta</taxon>
        <taxon>Embryophyta</taxon>
        <taxon>Tracheophyta</taxon>
        <taxon>Spermatophyta</taxon>
        <taxon>Magnoliopsida</taxon>
        <taxon>eudicotyledons</taxon>
        <taxon>Gunneridae</taxon>
        <taxon>Pentapetalae</taxon>
        <taxon>rosids</taxon>
        <taxon>fabids</taxon>
        <taxon>Fabales</taxon>
        <taxon>Fabaceae</taxon>
        <taxon>Papilionoideae</taxon>
        <taxon>50 kb inversion clade</taxon>
        <taxon>dalbergioids sensu lato</taxon>
        <taxon>Dalbergieae</taxon>
        <taxon>Pterocarpus clade</taxon>
        <taxon>Stylosanthes</taxon>
    </lineage>
</organism>
<dbReference type="InterPro" id="IPR044861">
    <property type="entry name" value="IPNS-like_FE2OG_OXY"/>
</dbReference>
<reference evidence="5 6" key="1">
    <citation type="journal article" date="2023" name="Plants (Basel)">
        <title>Bridging the Gap: Combining Genomics and Transcriptomics Approaches to Understand Stylosanthes scabra, an Orphan Legume from the Brazilian Caatinga.</title>
        <authorList>
            <person name="Ferreira-Neto J.R.C."/>
            <person name="da Silva M.D."/>
            <person name="Binneck E."/>
            <person name="de Melo N.F."/>
            <person name="da Silva R.H."/>
            <person name="de Melo A.L.T.M."/>
            <person name="Pandolfi V."/>
            <person name="Bustamante F.O."/>
            <person name="Brasileiro-Vidal A.C."/>
            <person name="Benko-Iseppon A.M."/>
        </authorList>
    </citation>
    <scope>NUCLEOTIDE SEQUENCE [LARGE SCALE GENOMIC DNA]</scope>
    <source>
        <tissue evidence="5">Leaves</tissue>
    </source>
</reference>
<evidence type="ECO:0000313" key="5">
    <source>
        <dbReference type="EMBL" id="MED6197004.1"/>
    </source>
</evidence>
<keyword evidence="1 3" id="KW-0479">Metal-binding</keyword>
<evidence type="ECO:0000256" key="1">
    <source>
        <dbReference type="ARBA" id="ARBA00022723"/>
    </source>
</evidence>
<evidence type="ECO:0000313" key="6">
    <source>
        <dbReference type="Proteomes" id="UP001341840"/>
    </source>
</evidence>
<dbReference type="Pfam" id="PF14226">
    <property type="entry name" value="DIOX_N"/>
    <property type="match status" value="1"/>
</dbReference>
<dbReference type="InterPro" id="IPR050231">
    <property type="entry name" value="Iron_ascorbate_oxido_reductase"/>
</dbReference>
<keyword evidence="6" id="KW-1185">Reference proteome</keyword>
<dbReference type="EMBL" id="JASCZI010211833">
    <property type="protein sequence ID" value="MED6197004.1"/>
    <property type="molecule type" value="Genomic_DNA"/>
</dbReference>
<proteinExistence type="inferred from homology"/>
<dbReference type="SUPFAM" id="SSF51197">
    <property type="entry name" value="Clavaminate synthase-like"/>
    <property type="match status" value="1"/>
</dbReference>
<dbReference type="Gene3D" id="2.60.120.330">
    <property type="entry name" value="B-lactam Antibiotic, Isopenicillin N Synthase, Chain"/>
    <property type="match status" value="1"/>
</dbReference>
<evidence type="ECO:0000259" key="4">
    <source>
        <dbReference type="PROSITE" id="PS51471"/>
    </source>
</evidence>
<dbReference type="InterPro" id="IPR027443">
    <property type="entry name" value="IPNS-like_sf"/>
</dbReference>
<dbReference type="InterPro" id="IPR005123">
    <property type="entry name" value="Oxoglu/Fe-dep_dioxygenase_dom"/>
</dbReference>
<dbReference type="InterPro" id="IPR026992">
    <property type="entry name" value="DIOX_N"/>
</dbReference>
<comment type="similarity">
    <text evidence="3">Belongs to the iron/ascorbate-dependent oxidoreductase family.</text>
</comment>
<accession>A0ABU6XIT1</accession>
<keyword evidence="3" id="KW-0560">Oxidoreductase</keyword>
<gene>
    <name evidence="5" type="ORF">PIB30_052702</name>
</gene>
<keyword evidence="2 3" id="KW-0408">Iron</keyword>
<dbReference type="Pfam" id="PF03171">
    <property type="entry name" value="2OG-FeII_Oxy"/>
    <property type="match status" value="1"/>
</dbReference>
<evidence type="ECO:0000256" key="3">
    <source>
        <dbReference type="RuleBase" id="RU003682"/>
    </source>
</evidence>
<dbReference type="Proteomes" id="UP001341840">
    <property type="component" value="Unassembled WGS sequence"/>
</dbReference>
<evidence type="ECO:0000256" key="2">
    <source>
        <dbReference type="ARBA" id="ARBA00023004"/>
    </source>
</evidence>
<name>A0ABU6XIT1_9FABA</name>
<dbReference type="PROSITE" id="PS51471">
    <property type="entry name" value="FE2OG_OXY"/>
    <property type="match status" value="1"/>
</dbReference>
<feature type="domain" description="Fe2OG dioxygenase" evidence="4">
    <location>
        <begin position="197"/>
        <end position="299"/>
    </location>
</feature>
<comment type="caution">
    <text evidence="5">The sequence shown here is derived from an EMBL/GenBank/DDBJ whole genome shotgun (WGS) entry which is preliminary data.</text>
</comment>
<dbReference type="PANTHER" id="PTHR47990">
    <property type="entry name" value="2-OXOGLUTARATE (2OG) AND FE(II)-DEPENDENT OXYGENASE SUPERFAMILY PROTEIN-RELATED"/>
    <property type="match status" value="1"/>
</dbReference>